<evidence type="ECO:0000256" key="10">
    <source>
        <dbReference type="ARBA" id="ARBA00034478"/>
    </source>
</evidence>
<evidence type="ECO:0000313" key="14">
    <source>
        <dbReference type="Proteomes" id="UP000536835"/>
    </source>
</evidence>
<dbReference type="EC" id="1.5.1.54" evidence="12"/>
<gene>
    <name evidence="13" type="primary">metF</name>
    <name evidence="13" type="ORF">HK107_07650</name>
</gene>
<dbReference type="CDD" id="cd00537">
    <property type="entry name" value="MTHFR"/>
    <property type="match status" value="1"/>
</dbReference>
<protein>
    <recommendedName>
        <fullName evidence="12">Methylenetetrahydrofolate reductase</fullName>
        <ecNumber evidence="12">1.5.1.54</ecNumber>
    </recommendedName>
</protein>
<dbReference type="GO" id="GO:0009086">
    <property type="term" value="P:methionine biosynthetic process"/>
    <property type="evidence" value="ECO:0007669"/>
    <property type="project" value="UniProtKB-KW"/>
</dbReference>
<dbReference type="GO" id="GO:0071949">
    <property type="term" value="F:FAD binding"/>
    <property type="evidence" value="ECO:0007669"/>
    <property type="project" value="TreeGrafter"/>
</dbReference>
<dbReference type="PANTHER" id="PTHR45754">
    <property type="entry name" value="METHYLENETETRAHYDROFOLATE REDUCTASE"/>
    <property type="match status" value="1"/>
</dbReference>
<evidence type="ECO:0000256" key="4">
    <source>
        <dbReference type="ARBA" id="ARBA00022605"/>
    </source>
</evidence>
<evidence type="ECO:0000256" key="3">
    <source>
        <dbReference type="ARBA" id="ARBA00006743"/>
    </source>
</evidence>
<keyword evidence="4" id="KW-0028">Amino-acid biosynthesis</keyword>
<evidence type="ECO:0000256" key="11">
    <source>
        <dbReference type="ARBA" id="ARBA00048628"/>
    </source>
</evidence>
<reference evidence="13 14" key="1">
    <citation type="submission" date="2020-05" db="EMBL/GenBank/DDBJ databases">
        <title>Parvularcula mediterraneae sp. nov., isolated from polypropylene straw from shallow seawater of the seashore of Laganas in Zakynthos island, Greece.</title>
        <authorList>
            <person name="Szabo I."/>
            <person name="Al-Omari J."/>
            <person name="Rado J."/>
            <person name="Szerdahelyi G.S."/>
        </authorList>
    </citation>
    <scope>NUCLEOTIDE SEQUENCE [LARGE SCALE GENOMIC DNA]</scope>
    <source>
        <strain evidence="13 14">ZS-1/3</strain>
    </source>
</reference>
<comment type="catalytic activity">
    <reaction evidence="11">
        <text>(6S)-5-methyl-5,6,7,8-tetrahydrofolate + NAD(+) = (6R)-5,10-methylene-5,6,7,8-tetrahydrofolate + NADH + H(+)</text>
        <dbReference type="Rhea" id="RHEA:19821"/>
        <dbReference type="ChEBI" id="CHEBI:15378"/>
        <dbReference type="ChEBI" id="CHEBI:15636"/>
        <dbReference type="ChEBI" id="CHEBI:18608"/>
        <dbReference type="ChEBI" id="CHEBI:57540"/>
        <dbReference type="ChEBI" id="CHEBI:57945"/>
        <dbReference type="EC" id="1.5.1.54"/>
    </reaction>
    <physiologicalReaction direction="right-to-left" evidence="11">
        <dbReference type="Rhea" id="RHEA:19823"/>
    </physiologicalReaction>
</comment>
<organism evidence="13 14">
    <name type="scientific">Parvularcula mediterranea</name>
    <dbReference type="NCBI Taxonomy" id="2732508"/>
    <lineage>
        <taxon>Bacteria</taxon>
        <taxon>Pseudomonadati</taxon>
        <taxon>Pseudomonadota</taxon>
        <taxon>Alphaproteobacteria</taxon>
        <taxon>Parvularculales</taxon>
        <taxon>Parvularculaceae</taxon>
        <taxon>Parvularcula</taxon>
    </lineage>
</organism>
<keyword evidence="5 12" id="KW-0285">Flavoprotein</keyword>
<dbReference type="NCBIfam" id="TIGR00676">
    <property type="entry name" value="fadh2"/>
    <property type="match status" value="1"/>
</dbReference>
<dbReference type="PANTHER" id="PTHR45754:SF3">
    <property type="entry name" value="METHYLENETETRAHYDROFOLATE REDUCTASE (NADPH)"/>
    <property type="match status" value="1"/>
</dbReference>
<dbReference type="InterPro" id="IPR029041">
    <property type="entry name" value="FAD-linked_oxidoreductase-like"/>
</dbReference>
<evidence type="ECO:0000256" key="12">
    <source>
        <dbReference type="RuleBase" id="RU003862"/>
    </source>
</evidence>
<comment type="pathway">
    <text evidence="10">Amino-acid biosynthesis; L-methionine biosynthesis via de novo pathway.</text>
</comment>
<dbReference type="Gene3D" id="3.20.20.220">
    <property type="match status" value="1"/>
</dbReference>
<dbReference type="Pfam" id="PF02219">
    <property type="entry name" value="MTHFR"/>
    <property type="match status" value="1"/>
</dbReference>
<keyword evidence="9" id="KW-0486">Methionine biosynthesis</keyword>
<comment type="cofactor">
    <cofactor evidence="1 12">
        <name>FAD</name>
        <dbReference type="ChEBI" id="CHEBI:57692"/>
    </cofactor>
</comment>
<keyword evidence="14" id="KW-1185">Reference proteome</keyword>
<evidence type="ECO:0000256" key="5">
    <source>
        <dbReference type="ARBA" id="ARBA00022630"/>
    </source>
</evidence>
<dbReference type="Proteomes" id="UP000536835">
    <property type="component" value="Unassembled WGS sequence"/>
</dbReference>
<dbReference type="GO" id="GO:0106312">
    <property type="term" value="F:methylenetetrahydrofolate reductase (NADH) activity"/>
    <property type="evidence" value="ECO:0007669"/>
    <property type="project" value="UniProtKB-EC"/>
</dbReference>
<evidence type="ECO:0000256" key="8">
    <source>
        <dbReference type="ARBA" id="ARBA00023027"/>
    </source>
</evidence>
<evidence type="ECO:0000256" key="6">
    <source>
        <dbReference type="ARBA" id="ARBA00022827"/>
    </source>
</evidence>
<dbReference type="InterPro" id="IPR004620">
    <property type="entry name" value="MTHF_reductase_bac"/>
</dbReference>
<comment type="caution">
    <text evidence="13">The sequence shown here is derived from an EMBL/GenBank/DDBJ whole genome shotgun (WGS) entry which is preliminary data.</text>
</comment>
<dbReference type="GO" id="GO:0035999">
    <property type="term" value="P:tetrahydrofolate interconversion"/>
    <property type="evidence" value="ECO:0007669"/>
    <property type="project" value="UniProtKB-UniPathway"/>
</dbReference>
<keyword evidence="8" id="KW-0520">NAD</keyword>
<name>A0A7Y3W5D5_9PROT</name>
<proteinExistence type="inferred from homology"/>
<keyword evidence="7 12" id="KW-0560">Oxidoreductase</keyword>
<dbReference type="InterPro" id="IPR003171">
    <property type="entry name" value="Mehydrof_redctse-like"/>
</dbReference>
<accession>A0A7Y3W5D5</accession>
<evidence type="ECO:0000256" key="2">
    <source>
        <dbReference type="ARBA" id="ARBA00004777"/>
    </source>
</evidence>
<dbReference type="SUPFAM" id="SSF51730">
    <property type="entry name" value="FAD-linked oxidoreductase"/>
    <property type="match status" value="1"/>
</dbReference>
<dbReference type="UniPathway" id="UPA00193"/>
<sequence>MAASSARSGASTNLFPPFTALPRRRRPLSDLSVSFEFFPPKTEKMAETLWASVDKLAPLGPSFVSVTYGAGGSTRERTHDTVERIVRDTDIPVAAHLTTVSATKAEVDSVLKRYWDSGVKHIVALRGDPPEGVGEKYVPNPEGYAGAAELCEGASAIAPFEITVGCYPEKHPESPSLAYDIDLLKRKIDNGATRAITQFFYENDVYERYVERVRAAGIDIPIVPGIMPVTNFKALKRMSKLCQATVPKRYAKLFDHLDDDPKTRQLVAATVAAEQCHDLADRGVDHFHFYTLNRSELAYALCHMLGVRPAETAEAA</sequence>
<evidence type="ECO:0000313" key="13">
    <source>
        <dbReference type="EMBL" id="NNU16192.1"/>
    </source>
</evidence>
<dbReference type="GO" id="GO:0005829">
    <property type="term" value="C:cytosol"/>
    <property type="evidence" value="ECO:0007669"/>
    <property type="project" value="InterPro"/>
</dbReference>
<evidence type="ECO:0000256" key="9">
    <source>
        <dbReference type="ARBA" id="ARBA00023167"/>
    </source>
</evidence>
<evidence type="ECO:0000256" key="1">
    <source>
        <dbReference type="ARBA" id="ARBA00001974"/>
    </source>
</evidence>
<keyword evidence="6 12" id="KW-0274">FAD</keyword>
<dbReference type="AlphaFoldDB" id="A0A7Y3W5D5"/>
<evidence type="ECO:0000256" key="7">
    <source>
        <dbReference type="ARBA" id="ARBA00023002"/>
    </source>
</evidence>
<comment type="similarity">
    <text evidence="3 12">Belongs to the methylenetetrahydrofolate reductase family.</text>
</comment>
<comment type="pathway">
    <text evidence="2 12">One-carbon metabolism; tetrahydrofolate interconversion.</text>
</comment>
<dbReference type="EMBL" id="JABFCX010000002">
    <property type="protein sequence ID" value="NNU16192.1"/>
    <property type="molecule type" value="Genomic_DNA"/>
</dbReference>